<comment type="caution">
    <text evidence="2">The sequence shown here is derived from an EMBL/GenBank/DDBJ whole genome shotgun (WGS) entry which is preliminary data.</text>
</comment>
<reference evidence="2" key="1">
    <citation type="journal article" date="2023" name="Science">
        <title>Genome structures resolve the early diversification of teleost fishes.</title>
        <authorList>
            <person name="Parey E."/>
            <person name="Louis A."/>
            <person name="Montfort J."/>
            <person name="Bouchez O."/>
            <person name="Roques C."/>
            <person name="Iampietro C."/>
            <person name="Lluch J."/>
            <person name="Castinel A."/>
            <person name="Donnadieu C."/>
            <person name="Desvignes T."/>
            <person name="Floi Bucao C."/>
            <person name="Jouanno E."/>
            <person name="Wen M."/>
            <person name="Mejri S."/>
            <person name="Dirks R."/>
            <person name="Jansen H."/>
            <person name="Henkel C."/>
            <person name="Chen W.J."/>
            <person name="Zahm M."/>
            <person name="Cabau C."/>
            <person name="Klopp C."/>
            <person name="Thompson A.W."/>
            <person name="Robinson-Rechavi M."/>
            <person name="Braasch I."/>
            <person name="Lecointre G."/>
            <person name="Bobe J."/>
            <person name="Postlethwait J.H."/>
            <person name="Berthelot C."/>
            <person name="Roest Crollius H."/>
            <person name="Guiguen Y."/>
        </authorList>
    </citation>
    <scope>NUCLEOTIDE SEQUENCE</scope>
    <source>
        <strain evidence="2">WJC10195</strain>
    </source>
</reference>
<evidence type="ECO:0000313" key="2">
    <source>
        <dbReference type="EMBL" id="KAJ8339640.1"/>
    </source>
</evidence>
<accession>A0A9Q1EJ07</accession>
<evidence type="ECO:0000256" key="1">
    <source>
        <dbReference type="SAM" id="MobiDB-lite"/>
    </source>
</evidence>
<proteinExistence type="predicted"/>
<evidence type="ECO:0000313" key="3">
    <source>
        <dbReference type="Proteomes" id="UP001152622"/>
    </source>
</evidence>
<dbReference type="Proteomes" id="UP001152622">
    <property type="component" value="Chromosome 16"/>
</dbReference>
<protein>
    <submittedName>
        <fullName evidence="2">Uncharacterized protein</fullName>
    </submittedName>
</protein>
<sequence>MAWERDRVSPVTGESAASAPTEPPHLRLITHLATPASLSNQGVSEGEEGWSVLSIGNAVKKDSADKVWVLQPPAGENRDKRRVYKSTGDVIFCNIVRTVIGYPWGGEKNEIKPLSAIEAEAQSVIGYGPLRRPHSQRFPPRVLFYGSFVAAIEVSGGTDILNQPLQP</sequence>
<dbReference type="AlphaFoldDB" id="A0A9Q1EJ07"/>
<feature type="region of interest" description="Disordered" evidence="1">
    <location>
        <begin position="1"/>
        <end position="24"/>
    </location>
</feature>
<dbReference type="EMBL" id="JAINUF010000016">
    <property type="protein sequence ID" value="KAJ8339640.1"/>
    <property type="molecule type" value="Genomic_DNA"/>
</dbReference>
<name>A0A9Q1EJ07_SYNKA</name>
<organism evidence="2 3">
    <name type="scientific">Synaphobranchus kaupii</name>
    <name type="common">Kaup's arrowtooth eel</name>
    <dbReference type="NCBI Taxonomy" id="118154"/>
    <lineage>
        <taxon>Eukaryota</taxon>
        <taxon>Metazoa</taxon>
        <taxon>Chordata</taxon>
        <taxon>Craniata</taxon>
        <taxon>Vertebrata</taxon>
        <taxon>Euteleostomi</taxon>
        <taxon>Actinopterygii</taxon>
        <taxon>Neopterygii</taxon>
        <taxon>Teleostei</taxon>
        <taxon>Anguilliformes</taxon>
        <taxon>Synaphobranchidae</taxon>
        <taxon>Synaphobranchus</taxon>
    </lineage>
</organism>
<gene>
    <name evidence="2" type="ORF">SKAU_G00342730</name>
</gene>
<keyword evidence="3" id="KW-1185">Reference proteome</keyword>